<name>A0A6A6VTY1_9PEZI</name>
<dbReference type="AlphaFoldDB" id="A0A6A6VTY1"/>
<proteinExistence type="predicted"/>
<feature type="region of interest" description="Disordered" evidence="2">
    <location>
        <begin position="1"/>
        <end position="142"/>
    </location>
</feature>
<feature type="compositionally biased region" description="Polar residues" evidence="2">
    <location>
        <begin position="39"/>
        <end position="50"/>
    </location>
</feature>
<feature type="compositionally biased region" description="Low complexity" evidence="2">
    <location>
        <begin position="62"/>
        <end position="84"/>
    </location>
</feature>
<feature type="region of interest" description="Disordered" evidence="2">
    <location>
        <begin position="523"/>
        <end position="574"/>
    </location>
</feature>
<feature type="region of interest" description="Disordered" evidence="2">
    <location>
        <begin position="611"/>
        <end position="640"/>
    </location>
</feature>
<feature type="region of interest" description="Disordered" evidence="2">
    <location>
        <begin position="378"/>
        <end position="397"/>
    </location>
</feature>
<dbReference type="GO" id="GO:0006355">
    <property type="term" value="P:regulation of DNA-templated transcription"/>
    <property type="evidence" value="ECO:0007669"/>
    <property type="project" value="InterPro"/>
</dbReference>
<dbReference type="GO" id="GO:0007623">
    <property type="term" value="P:circadian rhythm"/>
    <property type="evidence" value="ECO:0007669"/>
    <property type="project" value="InterPro"/>
</dbReference>
<feature type="coiled-coil region" evidence="1">
    <location>
        <begin position="163"/>
        <end position="190"/>
    </location>
</feature>
<feature type="compositionally biased region" description="Polar residues" evidence="2">
    <location>
        <begin position="104"/>
        <end position="117"/>
    </location>
</feature>
<feature type="compositionally biased region" description="Acidic residues" evidence="2">
    <location>
        <begin position="874"/>
        <end position="899"/>
    </location>
</feature>
<feature type="region of interest" description="Disordered" evidence="2">
    <location>
        <begin position="232"/>
        <end position="303"/>
    </location>
</feature>
<dbReference type="EMBL" id="ML996583">
    <property type="protein sequence ID" value="KAF2753605.1"/>
    <property type="molecule type" value="Genomic_DNA"/>
</dbReference>
<dbReference type="RefSeq" id="XP_033596056.1">
    <property type="nucleotide sequence ID" value="XM_033748539.1"/>
</dbReference>
<organism evidence="3 4">
    <name type="scientific">Pseudovirgaria hyperparasitica</name>
    <dbReference type="NCBI Taxonomy" id="470096"/>
    <lineage>
        <taxon>Eukaryota</taxon>
        <taxon>Fungi</taxon>
        <taxon>Dikarya</taxon>
        <taxon>Ascomycota</taxon>
        <taxon>Pezizomycotina</taxon>
        <taxon>Dothideomycetes</taxon>
        <taxon>Dothideomycetes incertae sedis</taxon>
        <taxon>Acrospermales</taxon>
        <taxon>Acrospermaceae</taxon>
        <taxon>Pseudovirgaria</taxon>
    </lineage>
</organism>
<dbReference type="Pfam" id="PF09421">
    <property type="entry name" value="FRQ"/>
    <property type="match status" value="1"/>
</dbReference>
<dbReference type="OrthoDB" id="2536795at2759"/>
<evidence type="ECO:0000313" key="4">
    <source>
        <dbReference type="Proteomes" id="UP000799437"/>
    </source>
</evidence>
<keyword evidence="4" id="KW-1185">Reference proteome</keyword>
<dbReference type="GO" id="GO:0005737">
    <property type="term" value="C:cytoplasm"/>
    <property type="evidence" value="ECO:0007669"/>
    <property type="project" value="InterPro"/>
</dbReference>
<feature type="compositionally biased region" description="Acidic residues" evidence="2">
    <location>
        <begin position="837"/>
        <end position="854"/>
    </location>
</feature>
<reference evidence="3" key="1">
    <citation type="journal article" date="2020" name="Stud. Mycol.">
        <title>101 Dothideomycetes genomes: a test case for predicting lifestyles and emergence of pathogens.</title>
        <authorList>
            <person name="Haridas S."/>
            <person name="Albert R."/>
            <person name="Binder M."/>
            <person name="Bloem J."/>
            <person name="Labutti K."/>
            <person name="Salamov A."/>
            <person name="Andreopoulos B."/>
            <person name="Baker S."/>
            <person name="Barry K."/>
            <person name="Bills G."/>
            <person name="Bluhm B."/>
            <person name="Cannon C."/>
            <person name="Castanera R."/>
            <person name="Culley D."/>
            <person name="Daum C."/>
            <person name="Ezra D."/>
            <person name="Gonzalez J."/>
            <person name="Henrissat B."/>
            <person name="Kuo A."/>
            <person name="Liang C."/>
            <person name="Lipzen A."/>
            <person name="Lutzoni F."/>
            <person name="Magnuson J."/>
            <person name="Mondo S."/>
            <person name="Nolan M."/>
            <person name="Ohm R."/>
            <person name="Pangilinan J."/>
            <person name="Park H.-J."/>
            <person name="Ramirez L."/>
            <person name="Alfaro M."/>
            <person name="Sun H."/>
            <person name="Tritt A."/>
            <person name="Yoshinaga Y."/>
            <person name="Zwiers L.-H."/>
            <person name="Turgeon B."/>
            <person name="Goodwin S."/>
            <person name="Spatafora J."/>
            <person name="Crous P."/>
            <person name="Grigoriev I."/>
        </authorList>
    </citation>
    <scope>NUCLEOTIDE SEQUENCE</scope>
    <source>
        <strain evidence="3">CBS 121739</strain>
    </source>
</reference>
<dbReference type="GO" id="GO:0005634">
    <property type="term" value="C:nucleus"/>
    <property type="evidence" value="ECO:0007669"/>
    <property type="project" value="InterPro"/>
</dbReference>
<feature type="compositionally biased region" description="Polar residues" evidence="2">
    <location>
        <begin position="85"/>
        <end position="96"/>
    </location>
</feature>
<evidence type="ECO:0008006" key="5">
    <source>
        <dbReference type="Google" id="ProtNLM"/>
    </source>
</evidence>
<accession>A0A6A6VTY1</accession>
<evidence type="ECO:0000256" key="2">
    <source>
        <dbReference type="SAM" id="MobiDB-lite"/>
    </source>
</evidence>
<dbReference type="InterPro" id="IPR018554">
    <property type="entry name" value="FRQ"/>
</dbReference>
<dbReference type="Proteomes" id="UP000799437">
    <property type="component" value="Unassembled WGS sequence"/>
</dbReference>
<feature type="compositionally biased region" description="Polar residues" evidence="2">
    <location>
        <begin position="624"/>
        <end position="633"/>
    </location>
</feature>
<protein>
    <recommendedName>
        <fullName evidence="5">Frequency clock protein</fullName>
    </recommendedName>
</protein>
<gene>
    <name evidence="3" type="ORF">EJ05DRAFT_514569</name>
</gene>
<evidence type="ECO:0000313" key="3">
    <source>
        <dbReference type="EMBL" id="KAF2753605.1"/>
    </source>
</evidence>
<keyword evidence="1" id="KW-0175">Coiled coil</keyword>
<feature type="region of interest" description="Disordered" evidence="2">
    <location>
        <begin position="813"/>
        <end position="980"/>
    </location>
</feature>
<evidence type="ECO:0000256" key="1">
    <source>
        <dbReference type="SAM" id="Coils"/>
    </source>
</evidence>
<feature type="compositionally biased region" description="Basic and acidic residues" evidence="2">
    <location>
        <begin position="378"/>
        <end position="392"/>
    </location>
</feature>
<dbReference type="GeneID" id="54489593"/>
<feature type="compositionally biased region" description="Polar residues" evidence="2">
    <location>
        <begin position="246"/>
        <end position="303"/>
    </location>
</feature>
<sequence>MAPTMPPSEPQNLTTASRLPHRSSAYASRRPPAHKSVSLLHSTPSTSKLSPSRLHDKHRKTSSVTSQQPPQSIVANPPSSSPSSVRQPKQNSSGESSDAGRWFETSNNDVCQRNDFSPDNDPPFFLRNSSSSETPPEGTIPFPPTLSAVQRAGLGNLQTEGSSDDYRSVIDDLTIENKQLKKRLKRYEKMHDAHLQGDRLFEVRFHALPPQKKRELEETLRKFALSVDDPVSTEVSKSPMTGIGTGASQTYIPGTLKPRNTATSSGTSRVADSGYASMSASGQGNSSIPSGQDSAHSKSVSRPAFTRNNSEIHSYLHDIPIGLMPRGNTTAMTEKSRKKLVVRRLEQIFAGKGAVGGHQHPMQQQEVANSAAIADRKLSEAKGKQSQKEGNRIAKIMPSIDQDDEIESTGAIQHHGLPATVAQQDFADTASPDQRPTRPLDLDPHREQVPSDNIEYFRHLGFTPQDQGLSPEDDHGWLYLNLVINMAQLHTINVTVDFVKHAVEKYSSKLELSKDGRKIRWKGGQDITRNSSDTSSERREGVSPDSVLDGTGATGLKRTISSSDNSDPRKKAQKLARLQKEKENNKLLYTPIFHHKDESDDEDDCLNMEMSSISSPMPGRDSSAFASSGMRTSSSKRRREDGPIIFYNKAKFCTDLSGDANAAGLPNKNVTSYDPVTTRPVGEDLNSGSPLRDVFERRDITGVFRNVVDDVEMKDINSTPSSTSSEFHFSLKSLENNASTNKQFKAYDFEVSGLGGVQPQDHFAIHVVSRHIKHDEEASKKRGSHPPHKLDAVVADARRSNIAFTDEIVSTKTETLPVSTLPPASFLPLDSSSPDAEFSDDSDASDADSDVDMLDDLRPPTVSRQPLSNYRDDSSDEDDYTSEEDDDEDDDDDDDDGDVDFLAGARKVAPEAVRAQEREYDSNVAERLAEEIPAGSSAATAGGGSGFTSPASNTAAASELDRGASLSLTQTGNSLDVVPE</sequence>